<accession>A0A0C9YY14</accession>
<evidence type="ECO:0000313" key="2">
    <source>
        <dbReference type="EMBL" id="KIK18799.1"/>
    </source>
</evidence>
<reference evidence="3" key="2">
    <citation type="submission" date="2015-01" db="EMBL/GenBank/DDBJ databases">
        <title>Evolutionary Origins and Diversification of the Mycorrhizal Mutualists.</title>
        <authorList>
            <consortium name="DOE Joint Genome Institute"/>
            <consortium name="Mycorrhizal Genomics Consortium"/>
            <person name="Kohler A."/>
            <person name="Kuo A."/>
            <person name="Nagy L.G."/>
            <person name="Floudas D."/>
            <person name="Copeland A."/>
            <person name="Barry K.W."/>
            <person name="Cichocki N."/>
            <person name="Veneault-Fourrey C."/>
            <person name="LaButti K."/>
            <person name="Lindquist E.A."/>
            <person name="Lipzen A."/>
            <person name="Lundell T."/>
            <person name="Morin E."/>
            <person name="Murat C."/>
            <person name="Riley R."/>
            <person name="Ohm R."/>
            <person name="Sun H."/>
            <person name="Tunlid A."/>
            <person name="Henrissat B."/>
            <person name="Grigoriev I.V."/>
            <person name="Hibbett D.S."/>
            <person name="Martin F."/>
        </authorList>
    </citation>
    <scope>NUCLEOTIDE SEQUENCE [LARGE SCALE GENOMIC DNA]</scope>
    <source>
        <strain evidence="3">441</strain>
    </source>
</reference>
<dbReference type="AlphaFoldDB" id="A0A0C9YY14"/>
<dbReference type="EMBL" id="KN833796">
    <property type="protein sequence ID" value="KIK18799.1"/>
    <property type="molecule type" value="Genomic_DNA"/>
</dbReference>
<dbReference type="Proteomes" id="UP000054018">
    <property type="component" value="Unassembled WGS sequence"/>
</dbReference>
<reference evidence="2 3" key="1">
    <citation type="submission" date="2014-04" db="EMBL/GenBank/DDBJ databases">
        <authorList>
            <consortium name="DOE Joint Genome Institute"/>
            <person name="Kuo A."/>
            <person name="Kohler A."/>
            <person name="Costa M.D."/>
            <person name="Nagy L.G."/>
            <person name="Floudas D."/>
            <person name="Copeland A."/>
            <person name="Barry K.W."/>
            <person name="Cichocki N."/>
            <person name="Veneault-Fourrey C."/>
            <person name="LaButti K."/>
            <person name="Lindquist E.A."/>
            <person name="Lipzen A."/>
            <person name="Lundell T."/>
            <person name="Morin E."/>
            <person name="Murat C."/>
            <person name="Sun H."/>
            <person name="Tunlid A."/>
            <person name="Henrissat B."/>
            <person name="Grigoriev I.V."/>
            <person name="Hibbett D.S."/>
            <person name="Martin F."/>
            <person name="Nordberg H.P."/>
            <person name="Cantor M.N."/>
            <person name="Hua S.X."/>
        </authorList>
    </citation>
    <scope>NUCLEOTIDE SEQUENCE [LARGE SCALE GENOMIC DNA]</scope>
    <source>
        <strain evidence="2 3">441</strain>
    </source>
</reference>
<evidence type="ECO:0000313" key="3">
    <source>
        <dbReference type="Proteomes" id="UP000054018"/>
    </source>
</evidence>
<feature type="region of interest" description="Disordered" evidence="1">
    <location>
        <begin position="39"/>
        <end position="67"/>
    </location>
</feature>
<feature type="region of interest" description="Disordered" evidence="1">
    <location>
        <begin position="1"/>
        <end position="24"/>
    </location>
</feature>
<protein>
    <submittedName>
        <fullName evidence="2">Uncharacterized protein</fullName>
    </submittedName>
</protein>
<feature type="non-terminal residue" evidence="2">
    <location>
        <position position="67"/>
    </location>
</feature>
<proteinExistence type="predicted"/>
<evidence type="ECO:0000256" key="1">
    <source>
        <dbReference type="SAM" id="MobiDB-lite"/>
    </source>
</evidence>
<sequence>MLRPTRQALRDSQSPIPNIQPQVHMPFCGSHGLLQVNQVSSVPSSQPHGERELAGSENQEEGLEDII</sequence>
<feature type="compositionally biased region" description="Polar residues" evidence="1">
    <location>
        <begin position="10"/>
        <end position="21"/>
    </location>
</feature>
<dbReference type="HOGENOM" id="CLU_2819592_0_0_1"/>
<feature type="compositionally biased region" description="Acidic residues" evidence="1">
    <location>
        <begin position="58"/>
        <end position="67"/>
    </location>
</feature>
<name>A0A0C9YY14_9AGAM</name>
<organism evidence="2 3">
    <name type="scientific">Pisolithus microcarpus 441</name>
    <dbReference type="NCBI Taxonomy" id="765257"/>
    <lineage>
        <taxon>Eukaryota</taxon>
        <taxon>Fungi</taxon>
        <taxon>Dikarya</taxon>
        <taxon>Basidiomycota</taxon>
        <taxon>Agaricomycotina</taxon>
        <taxon>Agaricomycetes</taxon>
        <taxon>Agaricomycetidae</taxon>
        <taxon>Boletales</taxon>
        <taxon>Sclerodermatineae</taxon>
        <taxon>Pisolithaceae</taxon>
        <taxon>Pisolithus</taxon>
    </lineage>
</organism>
<gene>
    <name evidence="2" type="ORF">PISMIDRAFT_683810</name>
</gene>
<keyword evidence="3" id="KW-1185">Reference proteome</keyword>